<dbReference type="InterPro" id="IPR013950">
    <property type="entry name" value="Mis14/Nsl1"/>
</dbReference>
<dbReference type="PANTHER" id="PTHR31749:SF3">
    <property type="entry name" value="KINETOCHORE-ASSOCIATED PROTEIN NSL1 HOMOLOG"/>
    <property type="match status" value="1"/>
</dbReference>
<evidence type="ECO:0000256" key="1">
    <source>
        <dbReference type="SAM" id="MobiDB-lite"/>
    </source>
</evidence>
<dbReference type="GO" id="GO:0000444">
    <property type="term" value="C:MIS12/MIND type complex"/>
    <property type="evidence" value="ECO:0007669"/>
    <property type="project" value="TreeGrafter"/>
</dbReference>
<accession>A0A1A8BAC1</accession>
<name>A0A1A8BAC1_NOTKA</name>
<feature type="region of interest" description="Disordered" evidence="1">
    <location>
        <begin position="1"/>
        <end position="20"/>
    </location>
</feature>
<protein>
    <submittedName>
        <fullName evidence="2">NSL1, MIND kinetochore complex component, homolog</fullName>
    </submittedName>
</protein>
<dbReference type="PANTHER" id="PTHR31749">
    <property type="entry name" value="KINETOCHORE-ASSOCIATED PROTEIN NSL1 HOMOLOG"/>
    <property type="match status" value="1"/>
</dbReference>
<proteinExistence type="predicted"/>
<sequence>MASEQGETSSGKKATKEHRVHVTSKKYVSELINQYKEVLRAALDGQTDVLEETKRSLVNELLDNFEAAVQLNVLVNGQTWEEAPDAEAEDEAVDLESILDDTIVETTRKRRTYPKKILPHVVQGLKTERKIMGFYELPIKPADIKFPDPESIMSDLSAAAPGVVKQAIQVIKSIKVLQKQTEGLCEVLSSKPSPASMEIHREVLGPNSQSNAPPAANGIAGFMLPVKRAVEETASAEGYVPPAKKPGRRVGDDEPE</sequence>
<dbReference type="AlphaFoldDB" id="A0A1A8BAC1"/>
<feature type="region of interest" description="Disordered" evidence="1">
    <location>
        <begin position="233"/>
        <end position="256"/>
    </location>
</feature>
<gene>
    <name evidence="2" type="primary">NSL1</name>
</gene>
<evidence type="ECO:0000313" key="2">
    <source>
        <dbReference type="EMBL" id="SBP64497.1"/>
    </source>
</evidence>
<dbReference type="GO" id="GO:0000070">
    <property type="term" value="P:mitotic sister chromatid segregation"/>
    <property type="evidence" value="ECO:0007669"/>
    <property type="project" value="InterPro"/>
</dbReference>
<reference evidence="2" key="2">
    <citation type="submission" date="2016-06" db="EMBL/GenBank/DDBJ databases">
        <title>The genome of a short-lived fish provides insights into sex chromosome evolution and the genetic control of aging.</title>
        <authorList>
            <person name="Reichwald K."/>
            <person name="Felder M."/>
            <person name="Petzold A."/>
            <person name="Koch P."/>
            <person name="Groth M."/>
            <person name="Platzer M."/>
        </authorList>
    </citation>
    <scope>NUCLEOTIDE SEQUENCE</scope>
    <source>
        <tissue evidence="2">Brain</tissue>
    </source>
</reference>
<dbReference type="Pfam" id="PF08641">
    <property type="entry name" value="Mis14"/>
    <property type="match status" value="1"/>
</dbReference>
<reference evidence="2" key="1">
    <citation type="submission" date="2016-05" db="EMBL/GenBank/DDBJ databases">
        <authorList>
            <person name="Lavstsen T."/>
            <person name="Jespersen J.S."/>
        </authorList>
    </citation>
    <scope>NUCLEOTIDE SEQUENCE</scope>
    <source>
        <tissue evidence="2">Brain</tissue>
    </source>
</reference>
<organism evidence="2">
    <name type="scientific">Nothobranchius kadleci</name>
    <name type="common">African annual killifish</name>
    <dbReference type="NCBI Taxonomy" id="1051664"/>
    <lineage>
        <taxon>Eukaryota</taxon>
        <taxon>Metazoa</taxon>
        <taxon>Chordata</taxon>
        <taxon>Craniata</taxon>
        <taxon>Vertebrata</taxon>
        <taxon>Euteleostomi</taxon>
        <taxon>Actinopterygii</taxon>
        <taxon>Neopterygii</taxon>
        <taxon>Teleostei</taxon>
        <taxon>Neoteleostei</taxon>
        <taxon>Acanthomorphata</taxon>
        <taxon>Ovalentaria</taxon>
        <taxon>Atherinomorphae</taxon>
        <taxon>Cyprinodontiformes</taxon>
        <taxon>Nothobranchiidae</taxon>
        <taxon>Nothobranchius</taxon>
    </lineage>
</organism>
<dbReference type="EMBL" id="HADZ01000556">
    <property type="protein sequence ID" value="SBP64497.1"/>
    <property type="molecule type" value="Transcribed_RNA"/>
</dbReference>
<feature type="compositionally biased region" description="Polar residues" evidence="1">
    <location>
        <begin position="1"/>
        <end position="12"/>
    </location>
</feature>